<comment type="caution">
    <text evidence="2">The sequence shown here is derived from an EMBL/GenBank/DDBJ whole genome shotgun (WGS) entry which is preliminary data.</text>
</comment>
<dbReference type="AlphaFoldDB" id="A0A166II26"/>
<feature type="compositionally biased region" description="Polar residues" evidence="1">
    <location>
        <begin position="79"/>
        <end position="97"/>
    </location>
</feature>
<accession>A0A166II26</accession>
<organism evidence="2 3">
    <name type="scientific">Rathayibacter tanaceti</name>
    <dbReference type="NCBI Taxonomy" id="1671680"/>
    <lineage>
        <taxon>Bacteria</taxon>
        <taxon>Bacillati</taxon>
        <taxon>Actinomycetota</taxon>
        <taxon>Actinomycetes</taxon>
        <taxon>Micrococcales</taxon>
        <taxon>Microbacteriaceae</taxon>
        <taxon>Rathayibacter</taxon>
    </lineage>
</organism>
<evidence type="ECO:0000313" key="3">
    <source>
        <dbReference type="Proteomes" id="UP000076717"/>
    </source>
</evidence>
<gene>
    <name evidence="2" type="ORF">ACH61_00412</name>
</gene>
<dbReference type="EMBL" id="LIIN01000007">
    <property type="protein sequence ID" value="KZX22432.1"/>
    <property type="molecule type" value="Genomic_DNA"/>
</dbReference>
<keyword evidence="3" id="KW-1185">Reference proteome</keyword>
<protein>
    <submittedName>
        <fullName evidence="2">Uncharacterized protein</fullName>
    </submittedName>
</protein>
<evidence type="ECO:0000256" key="1">
    <source>
        <dbReference type="SAM" id="MobiDB-lite"/>
    </source>
</evidence>
<evidence type="ECO:0000313" key="2">
    <source>
        <dbReference type="EMBL" id="KZX22432.1"/>
    </source>
</evidence>
<reference evidence="2 3" key="1">
    <citation type="submission" date="2015-08" db="EMBL/GenBank/DDBJ databases">
        <title>Draft Genome Sequence of Rathayibacter sp. Strain VKM Ac-2596 Isolated from Leaf Gall Induced by Plant-Parasitic Nematodes.</title>
        <authorList>
            <person name="Vasilenko O.V."/>
            <person name="Starodumova I.P."/>
            <person name="Tarlachkov S.V."/>
            <person name="Dorofeeva L.V."/>
            <person name="Evtushenko L.I."/>
        </authorList>
    </citation>
    <scope>NUCLEOTIDE SEQUENCE [LARGE SCALE GENOMIC DNA]</scope>
    <source>
        <strain evidence="2 3">VKM Ac-2596</strain>
    </source>
</reference>
<proteinExistence type="predicted"/>
<sequence>MLAAVTVAGSIFGSAHVADAQISQRSNSQSGEVLPAADEAIRALDSLNLLATDSLLSDRALTAPEVDKQARLGGEKNSALASETLSESDGLSISTPQGEVGMTPANLGKGRRVDSGVMLFPDEHANVVMTSSQDASAAAGYVVIPGADSPTEYRFSFTANNAPAELELTSRGGVLIKDEEGNVLNSVAPPWARGSDGADVETWYEVDGDELVQHVQHAGASYPVVADPSLECDAALCTLLYSRSDTQRLANESNFAAAVLSAACGSAAWACGLAAGVAIDAANRADNEGKCVGIRHLHYVAAASFPVVEPCRE</sequence>
<dbReference type="Proteomes" id="UP000076717">
    <property type="component" value="Unassembled WGS sequence"/>
</dbReference>
<name>A0A166II26_9MICO</name>
<feature type="region of interest" description="Disordered" evidence="1">
    <location>
        <begin position="72"/>
        <end position="108"/>
    </location>
</feature>